<evidence type="ECO:0000259" key="2">
    <source>
        <dbReference type="Pfam" id="PF22055"/>
    </source>
</evidence>
<name>A0A2K4Y2X5_PSEAI</name>
<reference evidence="4 6" key="3">
    <citation type="submission" date="2018-07" db="EMBL/GenBank/DDBJ databases">
        <title>Mechanisms of high-level aminoglycoside resistance among Gram-negative pathogens in Brazil.</title>
        <authorList>
            <person name="Ballaben A.S."/>
            <person name="Darini A.L.C."/>
            <person name="Doi Y."/>
        </authorList>
    </citation>
    <scope>NUCLEOTIDE SEQUENCE [LARGE SCALE GENOMIC DNA]</scope>
    <source>
        <strain evidence="4 6">B2-305</strain>
    </source>
</reference>
<dbReference type="InterPro" id="IPR035616">
    <property type="entry name" value="MvaT_DBD"/>
</dbReference>
<organism evidence="4 6">
    <name type="scientific">Pseudomonas aeruginosa</name>
    <dbReference type="NCBI Taxonomy" id="287"/>
    <lineage>
        <taxon>Bacteria</taxon>
        <taxon>Pseudomonadati</taxon>
        <taxon>Pseudomonadota</taxon>
        <taxon>Gammaproteobacteria</taxon>
        <taxon>Pseudomonadales</taxon>
        <taxon>Pseudomonadaceae</taxon>
        <taxon>Pseudomonas</taxon>
    </lineage>
</organism>
<gene>
    <name evidence="4" type="ORF">DT376_16295</name>
    <name evidence="3" type="ORF">PAERUG_P19_London_7_VIM_2_05_10_05095</name>
</gene>
<reference evidence="3" key="2">
    <citation type="submission" date="2015-06" db="EMBL/GenBank/DDBJ databases">
        <authorList>
            <person name="Radhakrishnan R."/>
            <person name="Underwood A."/>
            <person name="Al-Shahib A."/>
        </authorList>
    </citation>
    <scope>NUCLEOTIDE SEQUENCE</scope>
    <source>
        <strain evidence="3">P19_London_7_VIM_2_05_10</strain>
    </source>
</reference>
<evidence type="ECO:0000256" key="1">
    <source>
        <dbReference type="SAM" id="MobiDB-lite"/>
    </source>
</evidence>
<sequence>MSLINEYRITEQAIKDLQDRLTSLQQDGRMKAELEFDTKLRALMSEYNKSLRDVINLLDPQAQNRSSKTQLTSGRRERQLKRYLNPNTNEVVETKGGNHKILKEWKTQFGADVVESWLQS</sequence>
<evidence type="ECO:0000313" key="5">
    <source>
        <dbReference type="Proteomes" id="UP000045039"/>
    </source>
</evidence>
<dbReference type="NCBIfam" id="NF041859">
    <property type="entry name" value="silencer_MvaTU"/>
    <property type="match status" value="1"/>
</dbReference>
<evidence type="ECO:0000313" key="6">
    <source>
        <dbReference type="Proteomes" id="UP000253594"/>
    </source>
</evidence>
<dbReference type="EMBL" id="QORE01000517">
    <property type="protein sequence ID" value="RCI73825.1"/>
    <property type="molecule type" value="Genomic_DNA"/>
</dbReference>
<dbReference type="EMBL" id="CVVU01000234">
    <property type="protein sequence ID" value="CRP64173.1"/>
    <property type="molecule type" value="Genomic_DNA"/>
</dbReference>
<evidence type="ECO:0000313" key="3">
    <source>
        <dbReference type="EMBL" id="CRP64173.1"/>
    </source>
</evidence>
<proteinExistence type="predicted"/>
<comment type="caution">
    <text evidence="4">The sequence shown here is derived from an EMBL/GenBank/DDBJ whole genome shotgun (WGS) entry which is preliminary data.</text>
</comment>
<feature type="compositionally biased region" description="Polar residues" evidence="1">
    <location>
        <begin position="62"/>
        <end position="73"/>
    </location>
</feature>
<dbReference type="Proteomes" id="UP000045039">
    <property type="component" value="Unassembled WGS sequence"/>
</dbReference>
<dbReference type="CDD" id="cd16170">
    <property type="entry name" value="MvaT_DBD"/>
    <property type="match status" value="1"/>
</dbReference>
<protein>
    <submittedName>
        <fullName evidence="4">H-NS histone</fullName>
    </submittedName>
</protein>
<dbReference type="RefSeq" id="WP_023100613.1">
    <property type="nucleotide sequence ID" value="NZ_BSAZ01000057.1"/>
</dbReference>
<feature type="domain" description="MvaT DNA-binding" evidence="2">
    <location>
        <begin position="81"/>
        <end position="117"/>
    </location>
</feature>
<dbReference type="Pfam" id="PF22055">
    <property type="entry name" value="MvaT_DBD"/>
    <property type="match status" value="1"/>
</dbReference>
<evidence type="ECO:0000313" key="4">
    <source>
        <dbReference type="EMBL" id="RCI73825.1"/>
    </source>
</evidence>
<accession>A0A2K4Y2X5</accession>
<dbReference type="Proteomes" id="UP000253594">
    <property type="component" value="Unassembled WGS sequence"/>
</dbReference>
<feature type="region of interest" description="Disordered" evidence="1">
    <location>
        <begin position="62"/>
        <end position="82"/>
    </location>
</feature>
<dbReference type="AlphaFoldDB" id="A0A2K4Y2X5"/>
<reference evidence="5" key="1">
    <citation type="submission" date="2015-06" db="EMBL/GenBank/DDBJ databases">
        <authorList>
            <person name="Radhakrishnan Rajesh"/>
            <person name="Underwood Anthony"/>
            <person name="Al-Shahib Ali"/>
        </authorList>
    </citation>
    <scope>NUCLEOTIDE SEQUENCE [LARGE SCALE GENOMIC DNA]</scope>
    <source>
        <strain evidence="5">P19_London_7_VIM_2_05_10</strain>
    </source>
</reference>